<accession>A0A0F9F237</accession>
<comment type="caution">
    <text evidence="1">The sequence shown here is derived from an EMBL/GenBank/DDBJ whole genome shotgun (WGS) entry which is preliminary data.</text>
</comment>
<gene>
    <name evidence="1" type="ORF">LCGC14_2358590</name>
</gene>
<dbReference type="AlphaFoldDB" id="A0A0F9F237"/>
<dbReference type="EMBL" id="LAZR01034495">
    <property type="protein sequence ID" value="KKL45142.1"/>
    <property type="molecule type" value="Genomic_DNA"/>
</dbReference>
<feature type="non-terminal residue" evidence="1">
    <location>
        <position position="113"/>
    </location>
</feature>
<protein>
    <submittedName>
        <fullName evidence="1">Uncharacterized protein</fullName>
    </submittedName>
</protein>
<name>A0A0F9F237_9ZZZZ</name>
<sequence length="113" mass="13367">MDKKEVEDAEERMGCYAFRTNPEACARYDGDMGIISTYDNKEYISSEVFINEFWLEHLLNLFSQGYFGEFWEEIQINNLGLCKSVEEFVYPLLNEVNLQTILDTQNINKEREE</sequence>
<reference evidence="1" key="1">
    <citation type="journal article" date="2015" name="Nature">
        <title>Complex archaea that bridge the gap between prokaryotes and eukaryotes.</title>
        <authorList>
            <person name="Spang A."/>
            <person name="Saw J.H."/>
            <person name="Jorgensen S.L."/>
            <person name="Zaremba-Niedzwiedzka K."/>
            <person name="Martijn J."/>
            <person name="Lind A.E."/>
            <person name="van Eijk R."/>
            <person name="Schleper C."/>
            <person name="Guy L."/>
            <person name="Ettema T.J."/>
        </authorList>
    </citation>
    <scope>NUCLEOTIDE SEQUENCE</scope>
</reference>
<proteinExistence type="predicted"/>
<evidence type="ECO:0000313" key="1">
    <source>
        <dbReference type="EMBL" id="KKL45142.1"/>
    </source>
</evidence>
<organism evidence="1">
    <name type="scientific">marine sediment metagenome</name>
    <dbReference type="NCBI Taxonomy" id="412755"/>
    <lineage>
        <taxon>unclassified sequences</taxon>
        <taxon>metagenomes</taxon>
        <taxon>ecological metagenomes</taxon>
    </lineage>
</organism>